<evidence type="ECO:0008006" key="3">
    <source>
        <dbReference type="Google" id="ProtNLM"/>
    </source>
</evidence>
<evidence type="ECO:0000313" key="1">
    <source>
        <dbReference type="EMBL" id="OWR44344.1"/>
    </source>
</evidence>
<dbReference type="Proteomes" id="UP000007151">
    <property type="component" value="Unassembled WGS sequence"/>
</dbReference>
<organism evidence="1 2">
    <name type="scientific">Danaus plexippus plexippus</name>
    <dbReference type="NCBI Taxonomy" id="278856"/>
    <lineage>
        <taxon>Eukaryota</taxon>
        <taxon>Metazoa</taxon>
        <taxon>Ecdysozoa</taxon>
        <taxon>Arthropoda</taxon>
        <taxon>Hexapoda</taxon>
        <taxon>Insecta</taxon>
        <taxon>Pterygota</taxon>
        <taxon>Neoptera</taxon>
        <taxon>Endopterygota</taxon>
        <taxon>Lepidoptera</taxon>
        <taxon>Glossata</taxon>
        <taxon>Ditrysia</taxon>
        <taxon>Papilionoidea</taxon>
        <taxon>Nymphalidae</taxon>
        <taxon>Danainae</taxon>
        <taxon>Danaini</taxon>
        <taxon>Danaina</taxon>
        <taxon>Danaus</taxon>
        <taxon>Danaus</taxon>
    </lineage>
</organism>
<gene>
    <name evidence="1" type="ORF">KGM_211158</name>
</gene>
<evidence type="ECO:0000313" key="2">
    <source>
        <dbReference type="Proteomes" id="UP000007151"/>
    </source>
</evidence>
<dbReference type="EMBL" id="AGBW02012845">
    <property type="protein sequence ID" value="OWR44344.1"/>
    <property type="molecule type" value="Genomic_DNA"/>
</dbReference>
<dbReference type="InParanoid" id="A0A212ESB7"/>
<dbReference type="KEGG" id="dpl:KGM_211158"/>
<accession>A0A212ESB7</accession>
<sequence>MALPINNVDANYEVDTFTLNSMAPPRKIVRRQLEIMIDFLEENKEMSKGIPPSSPISHHTIKENWIKLTKTLNSIEGGAKKAPDGWKKYWFEWRHRCRKKAANARRFQTKNTSGSHRFVPLNDLEVRVLDLNGKGSVSATISSSNKLENFLADDSEPEHALDSSEPIFQDMSQSIKRKSITDTLSRSGTPPPKWALELEDRRIAAEERMANALESIANSMRLQEERQSIIEDRIADALTAIARTLQDLNGSQKNVLQHSMMHSQPDHNETSSMKDVIFL</sequence>
<proteinExistence type="predicted"/>
<keyword evidence="2" id="KW-1185">Reference proteome</keyword>
<reference evidence="1 2" key="1">
    <citation type="journal article" date="2011" name="Cell">
        <title>The monarch butterfly genome yields insights into long-distance migration.</title>
        <authorList>
            <person name="Zhan S."/>
            <person name="Merlin C."/>
            <person name="Boore J.L."/>
            <person name="Reppert S.M."/>
        </authorList>
    </citation>
    <scope>NUCLEOTIDE SEQUENCE [LARGE SCALE GENOMIC DNA]</scope>
    <source>
        <strain evidence="1">F-2</strain>
    </source>
</reference>
<protein>
    <recommendedName>
        <fullName evidence="3">Regulatory protein zeste</fullName>
    </recommendedName>
</protein>
<dbReference type="eggNOG" id="KOG3831">
    <property type="taxonomic scope" value="Eukaryota"/>
</dbReference>
<dbReference type="AlphaFoldDB" id="A0A212ESB7"/>
<comment type="caution">
    <text evidence="1">The sequence shown here is derived from an EMBL/GenBank/DDBJ whole genome shotgun (WGS) entry which is preliminary data.</text>
</comment>
<name>A0A212ESB7_DANPL</name>